<dbReference type="STRING" id="118168.MC7420_3550"/>
<organism evidence="2 3">
    <name type="scientific">Coleofasciculus chthonoplastes PCC 7420</name>
    <dbReference type="NCBI Taxonomy" id="118168"/>
    <lineage>
        <taxon>Bacteria</taxon>
        <taxon>Bacillati</taxon>
        <taxon>Cyanobacteriota</taxon>
        <taxon>Cyanophyceae</taxon>
        <taxon>Coleofasciculales</taxon>
        <taxon>Coleofasciculaceae</taxon>
        <taxon>Coleofasciculus</taxon>
    </lineage>
</organism>
<name>B4VZW0_9CYAN</name>
<keyword evidence="2" id="KW-0489">Methyltransferase</keyword>
<protein>
    <submittedName>
        <fullName evidence="2">Methyltransferase domain family</fullName>
    </submittedName>
</protein>
<dbReference type="Pfam" id="PF08242">
    <property type="entry name" value="Methyltransf_12"/>
    <property type="match status" value="1"/>
</dbReference>
<dbReference type="AlphaFoldDB" id="B4VZW0"/>
<dbReference type="Proteomes" id="UP000003835">
    <property type="component" value="Unassembled WGS sequence"/>
</dbReference>
<dbReference type="InterPro" id="IPR013217">
    <property type="entry name" value="Methyltransf_12"/>
</dbReference>
<sequence length="235" mass="27102">MSDFNYIGSELDLFSEAQNWKAYYSSIIRRYLGSEVLEVGAGIGSTTQSLCQDNQKRWICLEPDPNLSQRLKSSLMNNSLLNCCEIRVGTLIDLSPDEIFDTIIYIDVLEHIENDIQETKLAVNHLRKGGMLIVLAPAYQWLFTPFDESIGHYRRYNRKSLFKTVPSTLELICLKYLDSVGLFASISNRLVLRSKMPSRQQILFWDKYMIPISRKIDPLVLHSFGKSILGIWRKL</sequence>
<dbReference type="eggNOG" id="COG2227">
    <property type="taxonomic scope" value="Bacteria"/>
</dbReference>
<reference evidence="2 3" key="1">
    <citation type="submission" date="2008-07" db="EMBL/GenBank/DDBJ databases">
        <authorList>
            <person name="Tandeau de Marsac N."/>
            <person name="Ferriera S."/>
            <person name="Johnson J."/>
            <person name="Kravitz S."/>
            <person name="Beeson K."/>
            <person name="Sutton G."/>
            <person name="Rogers Y.-H."/>
            <person name="Friedman R."/>
            <person name="Frazier M."/>
            <person name="Venter J.C."/>
        </authorList>
    </citation>
    <scope>NUCLEOTIDE SEQUENCE [LARGE SCALE GENOMIC DNA]</scope>
    <source>
        <strain evidence="2 3">PCC 7420</strain>
    </source>
</reference>
<dbReference type="HOGENOM" id="CLU_082726_1_0_3"/>
<evidence type="ECO:0000313" key="2">
    <source>
        <dbReference type="EMBL" id="EDX72478.1"/>
    </source>
</evidence>
<dbReference type="OrthoDB" id="9810247at2"/>
<accession>B4VZW0</accession>
<gene>
    <name evidence="2" type="ORF">MC7420_3550</name>
</gene>
<dbReference type="SUPFAM" id="SSF53335">
    <property type="entry name" value="S-adenosyl-L-methionine-dependent methyltransferases"/>
    <property type="match status" value="1"/>
</dbReference>
<dbReference type="InterPro" id="IPR029063">
    <property type="entry name" value="SAM-dependent_MTases_sf"/>
</dbReference>
<dbReference type="CDD" id="cd02440">
    <property type="entry name" value="AdoMet_MTases"/>
    <property type="match status" value="1"/>
</dbReference>
<dbReference type="RefSeq" id="WP_006104458.1">
    <property type="nucleotide sequence ID" value="NZ_DS989864.1"/>
</dbReference>
<evidence type="ECO:0000313" key="3">
    <source>
        <dbReference type="Proteomes" id="UP000003835"/>
    </source>
</evidence>
<evidence type="ECO:0000259" key="1">
    <source>
        <dbReference type="Pfam" id="PF08242"/>
    </source>
</evidence>
<dbReference type="EMBL" id="DS989864">
    <property type="protein sequence ID" value="EDX72478.1"/>
    <property type="molecule type" value="Genomic_DNA"/>
</dbReference>
<keyword evidence="3" id="KW-1185">Reference proteome</keyword>
<dbReference type="Gene3D" id="3.40.50.150">
    <property type="entry name" value="Vaccinia Virus protein VP39"/>
    <property type="match status" value="1"/>
</dbReference>
<keyword evidence="2" id="KW-0808">Transferase</keyword>
<dbReference type="GO" id="GO:0032259">
    <property type="term" value="P:methylation"/>
    <property type="evidence" value="ECO:0007669"/>
    <property type="project" value="UniProtKB-KW"/>
</dbReference>
<dbReference type="GO" id="GO:0008168">
    <property type="term" value="F:methyltransferase activity"/>
    <property type="evidence" value="ECO:0007669"/>
    <property type="project" value="UniProtKB-KW"/>
</dbReference>
<proteinExistence type="predicted"/>
<feature type="domain" description="Methyltransferase type 12" evidence="1">
    <location>
        <begin position="37"/>
        <end position="132"/>
    </location>
</feature>